<dbReference type="AlphaFoldDB" id="A0A1P8Q4G7"/>
<sequence>MVKLQNYLPDYYDDVYEMQKLVAAEQVDFTKFDDLVMRTLLNQFVTQTDLSGISIFEDQLGIEPDSNDSLETRQYNVLMRMLPPKPITLKYFKELLHTLNIPTSINVEYAIRHVETVAKKSEISKAQIQRLIYLLNVYLPANLTFQIIVNSESDADLNEYFGATQGSSTLASANPKLKYFSDTKFKIFCGGIKPGVVSSAFALPKLVSTAKSKLTVYASESNPQAYAHAIARALLRGDSELEETSYFGTIKPQISINTELKEKE</sequence>
<dbReference type="Pfam" id="PF10076">
    <property type="entry name" value="Phage_Mu_Gp48"/>
    <property type="match status" value="1"/>
</dbReference>
<dbReference type="OrthoDB" id="1629754at2"/>
<dbReference type="InterPro" id="IPR018755">
    <property type="entry name" value="Phage_Mu_Gp48"/>
</dbReference>
<accession>A0A1P8Q4G7</accession>
<name>A0A1P8Q4G7_9LACO</name>
<protein>
    <recommendedName>
        <fullName evidence="3">DUF2313 domain-containing protein</fullName>
    </recommendedName>
</protein>
<evidence type="ECO:0000313" key="1">
    <source>
        <dbReference type="EMBL" id="APX72723.1"/>
    </source>
</evidence>
<evidence type="ECO:0000313" key="2">
    <source>
        <dbReference type="Proteomes" id="UP000187499"/>
    </source>
</evidence>
<organism evidence="1 2">
    <name type="scientific">Companilactobacillus allii</name>
    <dbReference type="NCBI Taxonomy" id="1847728"/>
    <lineage>
        <taxon>Bacteria</taxon>
        <taxon>Bacillati</taxon>
        <taxon>Bacillota</taxon>
        <taxon>Bacilli</taxon>
        <taxon>Lactobacillales</taxon>
        <taxon>Lactobacillaceae</taxon>
        <taxon>Companilactobacillus</taxon>
    </lineage>
</organism>
<evidence type="ECO:0008006" key="3">
    <source>
        <dbReference type="Google" id="ProtNLM"/>
    </source>
</evidence>
<keyword evidence="2" id="KW-1185">Reference proteome</keyword>
<dbReference type="RefSeq" id="WP_076616512.1">
    <property type="nucleotide sequence ID" value="NZ_CP019323.1"/>
</dbReference>
<dbReference type="KEGG" id="lalw:BTM29_09240"/>
<gene>
    <name evidence="1" type="ORF">BTM29_09240</name>
</gene>
<dbReference type="Proteomes" id="UP000187499">
    <property type="component" value="Chromosome"/>
</dbReference>
<dbReference type="STRING" id="1847728.BTM29_09240"/>
<reference evidence="2" key="1">
    <citation type="submission" date="2016-12" db="EMBL/GenBank/DDBJ databases">
        <authorList>
            <person name="Jung M.Y."/>
            <person name="Lee S.H."/>
        </authorList>
    </citation>
    <scope>NUCLEOTIDE SEQUENCE [LARGE SCALE GENOMIC DNA]</scope>
    <source>
        <strain evidence="2">WiKim39</strain>
    </source>
</reference>
<dbReference type="EMBL" id="CP019323">
    <property type="protein sequence ID" value="APX72723.1"/>
    <property type="molecule type" value="Genomic_DNA"/>
</dbReference>
<proteinExistence type="predicted"/>